<reference evidence="3" key="1">
    <citation type="submission" date="2022-11" db="EMBL/GenBank/DDBJ databases">
        <authorList>
            <person name="Hyden B.L."/>
            <person name="Feng K."/>
            <person name="Yates T."/>
            <person name="Jawdy S."/>
            <person name="Smart L.B."/>
            <person name="Muchero W."/>
        </authorList>
    </citation>
    <scope>NUCLEOTIDE SEQUENCE</scope>
    <source>
        <tissue evidence="3">Shoot tip</tissue>
    </source>
</reference>
<sequence length="96" mass="11129">MAVAYYNSQVNAMHYRALDWNNPNAAMCERETTPILNMSIPLEGSNDHRYFEIAEKVPSPEQKANPAKYSDCIHWCVPGLPDTWNELLYVYITNQY</sequence>
<evidence type="ECO:0000313" key="4">
    <source>
        <dbReference type="Proteomes" id="UP001151529"/>
    </source>
</evidence>
<dbReference type="OrthoDB" id="828161at2759"/>
<keyword evidence="4" id="KW-1185">Reference proteome</keyword>
<dbReference type="Proteomes" id="UP001151529">
    <property type="component" value="Chromosome 8"/>
</dbReference>
<evidence type="ECO:0000313" key="3">
    <source>
        <dbReference type="EMBL" id="KAJ6690149.1"/>
    </source>
</evidence>
<dbReference type="Pfam" id="PF13839">
    <property type="entry name" value="PC-Esterase"/>
    <property type="match status" value="1"/>
</dbReference>
<organism evidence="3 4">
    <name type="scientific">Salix viminalis</name>
    <name type="common">Common osier</name>
    <name type="synonym">Basket willow</name>
    <dbReference type="NCBI Taxonomy" id="40686"/>
    <lineage>
        <taxon>Eukaryota</taxon>
        <taxon>Viridiplantae</taxon>
        <taxon>Streptophyta</taxon>
        <taxon>Embryophyta</taxon>
        <taxon>Tracheophyta</taxon>
        <taxon>Spermatophyta</taxon>
        <taxon>Magnoliopsida</taxon>
        <taxon>eudicotyledons</taxon>
        <taxon>Gunneridae</taxon>
        <taxon>Pentapetalae</taxon>
        <taxon>rosids</taxon>
        <taxon>fabids</taxon>
        <taxon>Malpighiales</taxon>
        <taxon>Salicaceae</taxon>
        <taxon>Saliceae</taxon>
        <taxon>Salix</taxon>
    </lineage>
</organism>
<comment type="similarity">
    <text evidence="1">Belongs to the PC-esterase family. TBL subfamily.</text>
</comment>
<reference evidence="3" key="2">
    <citation type="journal article" date="2023" name="Int. J. Mol. Sci.">
        <title>De Novo Assembly and Annotation of 11 Diverse Shrub Willow (Salix) Genomes Reveals Novel Gene Organization in Sex-Linked Regions.</title>
        <authorList>
            <person name="Hyden B."/>
            <person name="Feng K."/>
            <person name="Yates T.B."/>
            <person name="Jawdy S."/>
            <person name="Cereghino C."/>
            <person name="Smart L.B."/>
            <person name="Muchero W."/>
        </authorList>
    </citation>
    <scope>NUCLEOTIDE SEQUENCE [LARGE SCALE GENOMIC DNA]</scope>
    <source>
        <tissue evidence="3">Shoot tip</tissue>
    </source>
</reference>
<protein>
    <recommendedName>
        <fullName evidence="2">Trichome birefringence-like C-terminal domain-containing protein</fullName>
    </recommendedName>
</protein>
<comment type="caution">
    <text evidence="3">The sequence shown here is derived from an EMBL/GenBank/DDBJ whole genome shotgun (WGS) entry which is preliminary data.</text>
</comment>
<feature type="domain" description="Trichome birefringence-like C-terminal" evidence="2">
    <location>
        <begin position="61"/>
        <end position="89"/>
    </location>
</feature>
<dbReference type="InterPro" id="IPR026057">
    <property type="entry name" value="TBL_C"/>
</dbReference>
<evidence type="ECO:0000256" key="1">
    <source>
        <dbReference type="ARBA" id="ARBA00007727"/>
    </source>
</evidence>
<dbReference type="AlphaFoldDB" id="A0A9Q0PLQ6"/>
<dbReference type="GO" id="GO:0016740">
    <property type="term" value="F:transferase activity"/>
    <property type="evidence" value="ECO:0007669"/>
    <property type="project" value="InterPro"/>
</dbReference>
<evidence type="ECO:0000259" key="2">
    <source>
        <dbReference type="Pfam" id="PF13839"/>
    </source>
</evidence>
<gene>
    <name evidence="3" type="ORF">OIU85_006430</name>
</gene>
<proteinExistence type="inferred from homology"/>
<name>A0A9Q0PLQ6_SALVM</name>
<dbReference type="EMBL" id="JAPFFL010000012">
    <property type="protein sequence ID" value="KAJ6690149.1"/>
    <property type="molecule type" value="Genomic_DNA"/>
</dbReference>
<accession>A0A9Q0PLQ6</accession>